<protein>
    <submittedName>
        <fullName evidence="1">Uncharacterized protein</fullName>
    </submittedName>
</protein>
<dbReference type="Proteomes" id="UP000000814">
    <property type="component" value="Chromosome"/>
</dbReference>
<dbReference type="GeneID" id="44998403"/>
<gene>
    <name evidence="1" type="ordered locus">CA_C1914</name>
</gene>
<dbReference type="RefSeq" id="WP_010965218.1">
    <property type="nucleotide sequence ID" value="NC_003030.1"/>
</dbReference>
<dbReference type="EMBL" id="AE001437">
    <property type="protein sequence ID" value="AAK79877.1"/>
    <property type="molecule type" value="Genomic_DNA"/>
</dbReference>
<organism evidence="1 2">
    <name type="scientific">Clostridium acetobutylicum (strain ATCC 824 / DSM 792 / JCM 1419 / IAM 19013 / LMG 5710 / NBRC 13948 / NRRL B-527 / VKM B-1787 / 2291 / W)</name>
    <dbReference type="NCBI Taxonomy" id="272562"/>
    <lineage>
        <taxon>Bacteria</taxon>
        <taxon>Bacillati</taxon>
        <taxon>Bacillota</taxon>
        <taxon>Clostridia</taxon>
        <taxon>Eubacteriales</taxon>
        <taxon>Clostridiaceae</taxon>
        <taxon>Clostridium</taxon>
    </lineage>
</organism>
<dbReference type="HOGENOM" id="CLU_2435559_0_0_9"/>
<sequence>MESYIEKGMKIYKNLDIIGLESPKLVSKQNILVENITDSKETHSIKILYLAKEIKKSIGNQPVYLRLYTSDEGIEIENKKLHYVNEDIII</sequence>
<accession>Q97HU3</accession>
<dbReference type="AlphaFoldDB" id="Q97HU3"/>
<proteinExistence type="predicted"/>
<dbReference type="STRING" id="272562.CA_C1914"/>
<dbReference type="PIR" id="B97136">
    <property type="entry name" value="B97136"/>
</dbReference>
<name>Q97HU3_CLOAB</name>
<dbReference type="PATRIC" id="fig|272562.8.peg.2116"/>
<reference evidence="1 2" key="1">
    <citation type="journal article" date="2001" name="J. Bacteriol.">
        <title>Genome sequence and comparative analysis of the solvent-producing bacterium Clostridium acetobutylicum.</title>
        <authorList>
            <person name="Nolling J."/>
            <person name="Breton G."/>
            <person name="Omelchenko M.V."/>
            <person name="Makarova K.S."/>
            <person name="Zeng Q."/>
            <person name="Gibson R."/>
            <person name="Lee H.M."/>
            <person name="Dubois J."/>
            <person name="Qiu D."/>
            <person name="Hitti J."/>
            <person name="Wolf Y.I."/>
            <person name="Tatusov R.L."/>
            <person name="Sabathe F."/>
            <person name="Doucette-Stamm L."/>
            <person name="Soucaille P."/>
            <person name="Daly M.J."/>
            <person name="Bennett G.N."/>
            <person name="Koonin E.V."/>
            <person name="Smith D.R."/>
        </authorList>
    </citation>
    <scope>NUCLEOTIDE SEQUENCE [LARGE SCALE GENOMIC DNA]</scope>
    <source>
        <strain evidence="2">ATCC 824 / DSM 792 / JCM 1419 / LMG 5710 / VKM B-1787</strain>
    </source>
</reference>
<keyword evidence="2" id="KW-1185">Reference proteome</keyword>
<evidence type="ECO:0000313" key="2">
    <source>
        <dbReference type="Proteomes" id="UP000000814"/>
    </source>
</evidence>
<dbReference type="KEGG" id="cac:CA_C1914"/>
<evidence type="ECO:0000313" key="1">
    <source>
        <dbReference type="EMBL" id="AAK79877.1"/>
    </source>
</evidence>